<evidence type="ECO:0000313" key="11">
    <source>
        <dbReference type="EMBL" id="TLS48409.1"/>
    </source>
</evidence>
<evidence type="ECO:0000256" key="4">
    <source>
        <dbReference type="ARBA" id="ARBA00022960"/>
    </source>
</evidence>
<keyword evidence="4" id="KW-0133">Cell shape</keyword>
<feature type="active site" description="Acyl-ester intermediate" evidence="7">
    <location>
        <position position="53"/>
    </location>
</feature>
<organism evidence="11 12">
    <name type="scientific">Paenibacillus antri</name>
    <dbReference type="NCBI Taxonomy" id="2582848"/>
    <lineage>
        <taxon>Bacteria</taxon>
        <taxon>Bacillati</taxon>
        <taxon>Bacillota</taxon>
        <taxon>Bacilli</taxon>
        <taxon>Bacillales</taxon>
        <taxon>Paenibacillaceae</taxon>
        <taxon>Paenibacillus</taxon>
    </lineage>
</organism>
<dbReference type="EMBL" id="VCIW01000037">
    <property type="protein sequence ID" value="TLS48409.1"/>
    <property type="molecule type" value="Genomic_DNA"/>
</dbReference>
<dbReference type="InterPro" id="IPR018044">
    <property type="entry name" value="Peptidase_S11"/>
</dbReference>
<comment type="caution">
    <text evidence="11">The sequence shown here is derived from an EMBL/GenBank/DDBJ whole genome shotgun (WGS) entry which is preliminary data.</text>
</comment>
<evidence type="ECO:0000256" key="8">
    <source>
        <dbReference type="PIRSR" id="PIRSR618044-2"/>
    </source>
</evidence>
<sequence length="290" mass="31852">MTMKRTALRLALPKSYHWPTTPSIRAKAAIVIDARTGGTLFAKAANQPVYPASMTKMLTTLLLLEACADDETFVVGDEVRLREDGESSAGLLEGEERTAGSLAEALMLASGNDAARTVARQLVRKHCGKTLSAERSMDYFAELMNWKARELGAANTRFANAHGLHDPNHVSTAADLARIARRAMRNERFRELAGRKVGEDGRYRNRNLLLQPDSPFYDAAATGLKTGFTSAAGYCLAASASAGDVDLIAVALRSTKDGRWTDVRKLLDYGFRLRRGIAERDCQNEKKRLF</sequence>
<feature type="active site" description="Proton acceptor" evidence="7">
    <location>
        <position position="56"/>
    </location>
</feature>
<dbReference type="PANTHER" id="PTHR21581">
    <property type="entry name" value="D-ALANYL-D-ALANINE CARBOXYPEPTIDASE"/>
    <property type="match status" value="1"/>
</dbReference>
<dbReference type="Pfam" id="PF00768">
    <property type="entry name" value="Peptidase_S11"/>
    <property type="match status" value="1"/>
</dbReference>
<dbReference type="InterPro" id="IPR001967">
    <property type="entry name" value="Peptidase_S11_N"/>
</dbReference>
<comment type="similarity">
    <text evidence="1 9">Belongs to the peptidase S11 family.</text>
</comment>
<dbReference type="GO" id="GO:0006508">
    <property type="term" value="P:proteolysis"/>
    <property type="evidence" value="ECO:0007669"/>
    <property type="project" value="InterPro"/>
</dbReference>
<evidence type="ECO:0000256" key="6">
    <source>
        <dbReference type="ARBA" id="ARBA00023316"/>
    </source>
</evidence>
<keyword evidence="12" id="KW-1185">Reference proteome</keyword>
<evidence type="ECO:0000256" key="1">
    <source>
        <dbReference type="ARBA" id="ARBA00007164"/>
    </source>
</evidence>
<keyword evidence="5" id="KW-0573">Peptidoglycan synthesis</keyword>
<evidence type="ECO:0000256" key="7">
    <source>
        <dbReference type="PIRSR" id="PIRSR618044-1"/>
    </source>
</evidence>
<dbReference type="PANTHER" id="PTHR21581:SF6">
    <property type="entry name" value="TRAFFICKING PROTEIN PARTICLE COMPLEX SUBUNIT 12"/>
    <property type="match status" value="1"/>
</dbReference>
<accession>A0A5R9G086</accession>
<proteinExistence type="inferred from homology"/>
<keyword evidence="2" id="KW-0732">Signal</keyword>
<dbReference type="PRINTS" id="PR00725">
    <property type="entry name" value="DADACBPTASE1"/>
</dbReference>
<gene>
    <name evidence="11" type="ORF">FE782_30850</name>
</gene>
<evidence type="ECO:0000259" key="10">
    <source>
        <dbReference type="Pfam" id="PF00768"/>
    </source>
</evidence>
<dbReference type="GO" id="GO:0009002">
    <property type="term" value="F:serine-type D-Ala-D-Ala carboxypeptidase activity"/>
    <property type="evidence" value="ECO:0007669"/>
    <property type="project" value="InterPro"/>
</dbReference>
<dbReference type="Gene3D" id="3.40.710.10">
    <property type="entry name" value="DD-peptidase/beta-lactamase superfamily"/>
    <property type="match status" value="1"/>
</dbReference>
<evidence type="ECO:0000256" key="3">
    <source>
        <dbReference type="ARBA" id="ARBA00022801"/>
    </source>
</evidence>
<evidence type="ECO:0000256" key="2">
    <source>
        <dbReference type="ARBA" id="ARBA00022729"/>
    </source>
</evidence>
<dbReference type="Proteomes" id="UP000309676">
    <property type="component" value="Unassembled WGS sequence"/>
</dbReference>
<keyword evidence="6" id="KW-0961">Cell wall biogenesis/degradation</keyword>
<evidence type="ECO:0000313" key="12">
    <source>
        <dbReference type="Proteomes" id="UP000309676"/>
    </source>
</evidence>
<keyword evidence="11" id="KW-0121">Carboxypeptidase</keyword>
<reference evidence="11 12" key="1">
    <citation type="submission" date="2019-05" db="EMBL/GenBank/DDBJ databases">
        <authorList>
            <person name="Narsing Rao M.P."/>
            <person name="Li W.J."/>
        </authorList>
    </citation>
    <scope>NUCLEOTIDE SEQUENCE [LARGE SCALE GENOMIC DNA]</scope>
    <source>
        <strain evidence="11 12">SYSU_K30003</strain>
    </source>
</reference>
<feature type="active site" evidence="7">
    <location>
        <position position="110"/>
    </location>
</feature>
<feature type="domain" description="Peptidase S11 D-alanyl-D-alanine carboxypeptidase A N-terminal" evidence="10">
    <location>
        <begin position="20"/>
        <end position="253"/>
    </location>
</feature>
<protein>
    <submittedName>
        <fullName evidence="11">D-alanyl-D-alanine carboxypeptidase</fullName>
    </submittedName>
</protein>
<evidence type="ECO:0000256" key="9">
    <source>
        <dbReference type="RuleBase" id="RU004016"/>
    </source>
</evidence>
<dbReference type="GO" id="GO:0071555">
    <property type="term" value="P:cell wall organization"/>
    <property type="evidence" value="ECO:0007669"/>
    <property type="project" value="UniProtKB-KW"/>
</dbReference>
<dbReference type="GO" id="GO:0008360">
    <property type="term" value="P:regulation of cell shape"/>
    <property type="evidence" value="ECO:0007669"/>
    <property type="project" value="UniProtKB-KW"/>
</dbReference>
<dbReference type="GO" id="GO:0009252">
    <property type="term" value="P:peptidoglycan biosynthetic process"/>
    <property type="evidence" value="ECO:0007669"/>
    <property type="project" value="UniProtKB-KW"/>
</dbReference>
<dbReference type="InterPro" id="IPR012338">
    <property type="entry name" value="Beta-lactam/transpept-like"/>
</dbReference>
<dbReference type="AlphaFoldDB" id="A0A5R9G086"/>
<keyword evidence="3" id="KW-0378">Hydrolase</keyword>
<keyword evidence="11" id="KW-0645">Protease</keyword>
<feature type="binding site" evidence="8">
    <location>
        <position position="225"/>
    </location>
    <ligand>
        <name>substrate</name>
    </ligand>
</feature>
<name>A0A5R9G086_9BACL</name>
<evidence type="ECO:0000256" key="5">
    <source>
        <dbReference type="ARBA" id="ARBA00022984"/>
    </source>
</evidence>
<dbReference type="SUPFAM" id="SSF56601">
    <property type="entry name" value="beta-lactamase/transpeptidase-like"/>
    <property type="match status" value="1"/>
</dbReference>